<keyword evidence="2" id="KW-1185">Reference proteome</keyword>
<comment type="caution">
    <text evidence="1">The sequence shown here is derived from an EMBL/GenBank/DDBJ whole genome shotgun (WGS) entry which is preliminary data.</text>
</comment>
<dbReference type="EMBL" id="JANQDX010000012">
    <property type="protein sequence ID" value="KAL0914745.1"/>
    <property type="molecule type" value="Genomic_DNA"/>
</dbReference>
<sequence>MENDKDWSKIEAKIVLDGSLHLKLDGNPSKLDYNEDNFKIRARNELSDAEENGGKVDKDVNLNTTLSCHSPKDQGTASAFGTEIYVSLVDKPKDSLAEIAPELRISYEINHEVQEEEDAEDTYADNHRHIGLPKAIQLLKILLQCHPVSF</sequence>
<proteinExistence type="predicted"/>
<gene>
    <name evidence="1" type="ORF">M5K25_015121</name>
</gene>
<evidence type="ECO:0000313" key="1">
    <source>
        <dbReference type="EMBL" id="KAL0914745.1"/>
    </source>
</evidence>
<accession>A0ABD0UQ69</accession>
<organism evidence="1 2">
    <name type="scientific">Dendrobium thyrsiflorum</name>
    <name type="common">Pinecone-like raceme dendrobium</name>
    <name type="synonym">Orchid</name>
    <dbReference type="NCBI Taxonomy" id="117978"/>
    <lineage>
        <taxon>Eukaryota</taxon>
        <taxon>Viridiplantae</taxon>
        <taxon>Streptophyta</taxon>
        <taxon>Embryophyta</taxon>
        <taxon>Tracheophyta</taxon>
        <taxon>Spermatophyta</taxon>
        <taxon>Magnoliopsida</taxon>
        <taxon>Liliopsida</taxon>
        <taxon>Asparagales</taxon>
        <taxon>Orchidaceae</taxon>
        <taxon>Epidendroideae</taxon>
        <taxon>Malaxideae</taxon>
        <taxon>Dendrobiinae</taxon>
        <taxon>Dendrobium</taxon>
    </lineage>
</organism>
<dbReference type="AlphaFoldDB" id="A0ABD0UQ69"/>
<reference evidence="1 2" key="1">
    <citation type="journal article" date="2024" name="Plant Biotechnol. J.">
        <title>Dendrobium thyrsiflorum genome and its molecular insights into genes involved in important horticultural traits.</title>
        <authorList>
            <person name="Chen B."/>
            <person name="Wang J.Y."/>
            <person name="Zheng P.J."/>
            <person name="Li K.L."/>
            <person name="Liang Y.M."/>
            <person name="Chen X.F."/>
            <person name="Zhang C."/>
            <person name="Zhao X."/>
            <person name="He X."/>
            <person name="Zhang G.Q."/>
            <person name="Liu Z.J."/>
            <person name="Xu Q."/>
        </authorList>
    </citation>
    <scope>NUCLEOTIDE SEQUENCE [LARGE SCALE GENOMIC DNA]</scope>
    <source>
        <strain evidence="1">GZMU011</strain>
    </source>
</reference>
<evidence type="ECO:0000313" key="2">
    <source>
        <dbReference type="Proteomes" id="UP001552299"/>
    </source>
</evidence>
<name>A0ABD0UQ69_DENTH</name>
<dbReference type="Proteomes" id="UP001552299">
    <property type="component" value="Unassembled WGS sequence"/>
</dbReference>
<protein>
    <submittedName>
        <fullName evidence="1">Uncharacterized protein</fullName>
    </submittedName>
</protein>